<dbReference type="GO" id="GO:0042732">
    <property type="term" value="P:D-xylose metabolic process"/>
    <property type="evidence" value="ECO:0007669"/>
    <property type="project" value="UniProtKB-KW"/>
</dbReference>
<evidence type="ECO:0000256" key="11">
    <source>
        <dbReference type="SAM" id="Phobius"/>
    </source>
</evidence>
<evidence type="ECO:0000259" key="13">
    <source>
        <dbReference type="Pfam" id="PF02782"/>
    </source>
</evidence>
<dbReference type="InterPro" id="IPR018484">
    <property type="entry name" value="FGGY_N"/>
</dbReference>
<gene>
    <name evidence="14" type="ORF">ADEAN_000154800</name>
</gene>
<dbReference type="GO" id="GO:0004370">
    <property type="term" value="F:glycerol kinase activity"/>
    <property type="evidence" value="ECO:0007669"/>
    <property type="project" value="UniProtKB-EC"/>
</dbReference>
<evidence type="ECO:0000313" key="15">
    <source>
        <dbReference type="Proteomes" id="UP000515908"/>
    </source>
</evidence>
<protein>
    <recommendedName>
        <fullName evidence="3">glycerol kinase</fullName>
        <ecNumber evidence="3">2.7.1.30</ecNumber>
    </recommendedName>
</protein>
<sequence length="532" mass="58705">MLLKTSPGSSYHPLRAPYCFSLFFCSSFLPFFILFSVSSRTNSISEMFLGIDLGTSGIKVVLTSPSGEILASESRQLSVSRPRPLWNEQDPEDWWKALDSSVLALKAKHDMKKVKGVGLSGQMHGSVLLDKSGHVIRPCILWCDGRCAAECKEIERNVPTSRTITGNIIMPGFTAGKLLWVKKNEPENFEKVDMVLLPKDYLRFCMSGVYASEMSDSSGTMWMDVKKRDWSDEILRATFLSRKNMPKLFEGSEVTANISEKIASRWGMNQVPIVGGGGDNEAGAVGCGLFNPGQAMLSLGTSGVYFMVSDGFYSNTEEAVHSFCHALPKRWHLMSVMLSCAVCLDWASKLTGCTSVSQFVDEASKARDFDKRPVFFLPYLEGERTPHNNPDAKGVFFGLTSDHKRPELARSVLEGVSFALAQGMDAVHKCCGMPSSISLIGGGTKSPFWRQMLADVSGLPLNYCVGSEVGPSLGACRLAQLGVEKQPIEQVVTPLKVQQVHQPDMARHEAYQKRRKVFEDLYKALKPVYGKL</sequence>
<dbReference type="GO" id="GO:0019563">
    <property type="term" value="P:glycerol catabolic process"/>
    <property type="evidence" value="ECO:0007669"/>
    <property type="project" value="UniProtKB-UniPathway"/>
</dbReference>
<dbReference type="VEuPathDB" id="TriTrypDB:ADEAN_000154800"/>
<dbReference type="AlphaFoldDB" id="A0A7G2C4M8"/>
<evidence type="ECO:0000259" key="12">
    <source>
        <dbReference type="Pfam" id="PF00370"/>
    </source>
</evidence>
<dbReference type="EMBL" id="LR877147">
    <property type="protein sequence ID" value="CAD2214104.1"/>
    <property type="molecule type" value="Genomic_DNA"/>
</dbReference>
<evidence type="ECO:0000256" key="8">
    <source>
        <dbReference type="ARBA" id="ARBA00022840"/>
    </source>
</evidence>
<evidence type="ECO:0000256" key="2">
    <source>
        <dbReference type="ARBA" id="ARBA00009156"/>
    </source>
</evidence>
<feature type="domain" description="Carbohydrate kinase FGGY C-terminal" evidence="13">
    <location>
        <begin position="295"/>
        <end position="479"/>
    </location>
</feature>
<evidence type="ECO:0000256" key="9">
    <source>
        <dbReference type="ARBA" id="ARBA00023277"/>
    </source>
</evidence>
<evidence type="ECO:0000256" key="4">
    <source>
        <dbReference type="ARBA" id="ARBA00022629"/>
    </source>
</evidence>
<organism evidence="14 15">
    <name type="scientific">Angomonas deanei</name>
    <dbReference type="NCBI Taxonomy" id="59799"/>
    <lineage>
        <taxon>Eukaryota</taxon>
        <taxon>Discoba</taxon>
        <taxon>Euglenozoa</taxon>
        <taxon>Kinetoplastea</taxon>
        <taxon>Metakinetoplastina</taxon>
        <taxon>Trypanosomatida</taxon>
        <taxon>Trypanosomatidae</taxon>
        <taxon>Strigomonadinae</taxon>
        <taxon>Angomonas</taxon>
    </lineage>
</organism>
<keyword evidence="9" id="KW-0119">Carbohydrate metabolism</keyword>
<keyword evidence="8" id="KW-0067">ATP-binding</keyword>
<dbReference type="InterPro" id="IPR043129">
    <property type="entry name" value="ATPase_NBD"/>
</dbReference>
<dbReference type="NCBIfam" id="TIGR01312">
    <property type="entry name" value="XylB"/>
    <property type="match status" value="1"/>
</dbReference>
<dbReference type="InterPro" id="IPR018483">
    <property type="entry name" value="Carb_kinase_FGGY_CS"/>
</dbReference>
<dbReference type="Proteomes" id="UP000515908">
    <property type="component" value="Chromosome 03"/>
</dbReference>
<keyword evidence="5 10" id="KW-0808">Transferase</keyword>
<keyword evidence="11" id="KW-1133">Transmembrane helix</keyword>
<dbReference type="Pfam" id="PF00370">
    <property type="entry name" value="FGGY_N"/>
    <property type="match status" value="1"/>
</dbReference>
<keyword evidence="4" id="KW-0859">Xylose metabolism</keyword>
<comment type="pathway">
    <text evidence="1">Polyol metabolism; glycerol degradation via glycerol kinase pathway; sn-glycerol 3-phosphate from glycerol: step 1/1.</text>
</comment>
<evidence type="ECO:0000256" key="5">
    <source>
        <dbReference type="ARBA" id="ARBA00022679"/>
    </source>
</evidence>
<dbReference type="GO" id="GO:0004856">
    <property type="term" value="F:D-xylulokinase activity"/>
    <property type="evidence" value="ECO:0007669"/>
    <property type="project" value="InterPro"/>
</dbReference>
<reference evidence="14 15" key="1">
    <citation type="submission" date="2020-08" db="EMBL/GenBank/DDBJ databases">
        <authorList>
            <person name="Newling K."/>
            <person name="Davey J."/>
            <person name="Forrester S."/>
        </authorList>
    </citation>
    <scope>NUCLEOTIDE SEQUENCE [LARGE SCALE GENOMIC DNA]</scope>
    <source>
        <strain evidence="15">Crithidia deanei Carvalho (ATCC PRA-265)</strain>
    </source>
</reference>
<dbReference type="PIRSF" id="PIRSF000538">
    <property type="entry name" value="GlpK"/>
    <property type="match status" value="1"/>
</dbReference>
<dbReference type="GO" id="GO:0005997">
    <property type="term" value="P:xylulose metabolic process"/>
    <property type="evidence" value="ECO:0007669"/>
    <property type="project" value="InterPro"/>
</dbReference>
<evidence type="ECO:0000256" key="3">
    <source>
        <dbReference type="ARBA" id="ARBA00012099"/>
    </source>
</evidence>
<accession>A0A7G2C4M8</accession>
<name>A0A7G2C4M8_9TRYP</name>
<feature type="transmembrane region" description="Helical" evidence="11">
    <location>
        <begin position="20"/>
        <end position="37"/>
    </location>
</feature>
<dbReference type="InterPro" id="IPR050406">
    <property type="entry name" value="FGGY_Carb_Kinase"/>
</dbReference>
<dbReference type="HAMAP" id="MF_02220">
    <property type="entry name" value="XylB"/>
    <property type="match status" value="1"/>
</dbReference>
<dbReference type="GO" id="GO:0005524">
    <property type="term" value="F:ATP binding"/>
    <property type="evidence" value="ECO:0007669"/>
    <property type="project" value="UniProtKB-KW"/>
</dbReference>
<evidence type="ECO:0000256" key="7">
    <source>
        <dbReference type="ARBA" id="ARBA00022777"/>
    </source>
</evidence>
<keyword evidence="6" id="KW-0547">Nucleotide-binding</keyword>
<dbReference type="InterPro" id="IPR000577">
    <property type="entry name" value="Carb_kinase_FGGY"/>
</dbReference>
<dbReference type="Gene3D" id="3.30.420.40">
    <property type="match status" value="2"/>
</dbReference>
<keyword evidence="11" id="KW-0472">Membrane</keyword>
<dbReference type="InterPro" id="IPR018485">
    <property type="entry name" value="FGGY_C"/>
</dbReference>
<dbReference type="PROSITE" id="PS00933">
    <property type="entry name" value="FGGY_KINASES_1"/>
    <property type="match status" value="1"/>
</dbReference>
<proteinExistence type="inferred from homology"/>
<dbReference type="Pfam" id="PF02782">
    <property type="entry name" value="FGGY_C"/>
    <property type="match status" value="1"/>
</dbReference>
<dbReference type="InterPro" id="IPR006000">
    <property type="entry name" value="Xylulokinase"/>
</dbReference>
<dbReference type="PANTHER" id="PTHR43095">
    <property type="entry name" value="SUGAR KINASE"/>
    <property type="match status" value="1"/>
</dbReference>
<keyword evidence="11" id="KW-0812">Transmembrane</keyword>
<keyword evidence="7 10" id="KW-0418">Kinase</keyword>
<dbReference type="CDD" id="cd07808">
    <property type="entry name" value="ASKHA_NBD_FGGY_EcXK-like"/>
    <property type="match status" value="1"/>
</dbReference>
<feature type="domain" description="Carbohydrate kinase FGGY N-terminal" evidence="12">
    <location>
        <begin position="47"/>
        <end position="286"/>
    </location>
</feature>
<dbReference type="PANTHER" id="PTHR43095:SF6">
    <property type="entry name" value="XYLULOSE KINASE"/>
    <property type="match status" value="1"/>
</dbReference>
<keyword evidence="15" id="KW-1185">Reference proteome</keyword>
<dbReference type="OrthoDB" id="1728974at2759"/>
<evidence type="ECO:0000313" key="14">
    <source>
        <dbReference type="EMBL" id="CAD2214104.1"/>
    </source>
</evidence>
<evidence type="ECO:0000256" key="6">
    <source>
        <dbReference type="ARBA" id="ARBA00022741"/>
    </source>
</evidence>
<comment type="similarity">
    <text evidence="2 10">Belongs to the FGGY kinase family.</text>
</comment>
<dbReference type="UniPathway" id="UPA00618">
    <property type="reaction ID" value="UER00672"/>
</dbReference>
<evidence type="ECO:0000256" key="1">
    <source>
        <dbReference type="ARBA" id="ARBA00005190"/>
    </source>
</evidence>
<evidence type="ECO:0000256" key="10">
    <source>
        <dbReference type="RuleBase" id="RU003733"/>
    </source>
</evidence>
<dbReference type="EC" id="2.7.1.30" evidence="3"/>
<dbReference type="SUPFAM" id="SSF53067">
    <property type="entry name" value="Actin-like ATPase domain"/>
    <property type="match status" value="2"/>
</dbReference>
<dbReference type="PROSITE" id="PS00445">
    <property type="entry name" value="FGGY_KINASES_2"/>
    <property type="match status" value="1"/>
</dbReference>